<name>A0ABN7PWL1_9BURK</name>
<dbReference type="EMBL" id="CAJPVI010000013">
    <property type="protein sequence ID" value="CAG2144116.1"/>
    <property type="molecule type" value="Genomic_DNA"/>
</dbReference>
<comment type="caution">
    <text evidence="2">The sequence shown here is derived from an EMBL/GenBank/DDBJ whole genome shotgun (WGS) entry which is preliminary data.</text>
</comment>
<evidence type="ECO:0008006" key="4">
    <source>
        <dbReference type="Google" id="ProtNLM"/>
    </source>
</evidence>
<dbReference type="PANTHER" id="PTHR35175:SF1">
    <property type="entry name" value="OXIDOREDUCTASE"/>
    <property type="match status" value="1"/>
</dbReference>
<gene>
    <name evidence="2" type="ORF">LMG26411_02503</name>
</gene>
<evidence type="ECO:0000256" key="1">
    <source>
        <dbReference type="SAM" id="MobiDB-lite"/>
    </source>
</evidence>
<dbReference type="RefSeq" id="WP_211953586.1">
    <property type="nucleotide sequence ID" value="NZ_CAJPVI010000013.1"/>
</dbReference>
<evidence type="ECO:0000313" key="2">
    <source>
        <dbReference type="EMBL" id="CAG2144116.1"/>
    </source>
</evidence>
<dbReference type="PANTHER" id="PTHR35175">
    <property type="entry name" value="DUF1289 DOMAIN-CONTAINING PROTEIN"/>
    <property type="match status" value="1"/>
</dbReference>
<dbReference type="Proteomes" id="UP000672657">
    <property type="component" value="Unassembled WGS sequence"/>
</dbReference>
<keyword evidence="3" id="KW-1185">Reference proteome</keyword>
<dbReference type="Pfam" id="PF06945">
    <property type="entry name" value="DUF1289"/>
    <property type="match status" value="1"/>
</dbReference>
<feature type="region of interest" description="Disordered" evidence="1">
    <location>
        <begin position="1"/>
        <end position="23"/>
    </location>
</feature>
<sequence>MSSLPQDSALPAVHSDATGLADRPDSPCIGICSTLFDEICQGCGRTAAEVSNWVFLSEEEKQVVWERITREGTARRFRQG</sequence>
<reference evidence="2 3" key="1">
    <citation type="submission" date="2021-03" db="EMBL/GenBank/DDBJ databases">
        <authorList>
            <person name="Peeters C."/>
        </authorList>
    </citation>
    <scope>NUCLEOTIDE SEQUENCE [LARGE SCALE GENOMIC DNA]</scope>
    <source>
        <strain evidence="2 3">LMG 26411</strain>
    </source>
</reference>
<evidence type="ECO:0000313" key="3">
    <source>
        <dbReference type="Proteomes" id="UP000672657"/>
    </source>
</evidence>
<organism evidence="2 3">
    <name type="scientific">Cupriavidus numazuensis</name>
    <dbReference type="NCBI Taxonomy" id="221992"/>
    <lineage>
        <taxon>Bacteria</taxon>
        <taxon>Pseudomonadati</taxon>
        <taxon>Pseudomonadota</taxon>
        <taxon>Betaproteobacteria</taxon>
        <taxon>Burkholderiales</taxon>
        <taxon>Burkholderiaceae</taxon>
        <taxon>Cupriavidus</taxon>
    </lineage>
</organism>
<proteinExistence type="predicted"/>
<dbReference type="InterPro" id="IPR010710">
    <property type="entry name" value="DUF1289"/>
</dbReference>
<accession>A0ABN7PWL1</accession>
<protein>
    <recommendedName>
        <fullName evidence="4">DUF1289 domain-containing protein</fullName>
    </recommendedName>
</protein>